<feature type="domain" description="Hemerythrin-like" evidence="5">
    <location>
        <begin position="11"/>
        <end position="125"/>
    </location>
</feature>
<dbReference type="PANTHER" id="PTHR37164:SF1">
    <property type="entry name" value="BACTERIOHEMERYTHRIN"/>
    <property type="match status" value="1"/>
</dbReference>
<dbReference type="Gene3D" id="1.20.120.50">
    <property type="entry name" value="Hemerythrin-like"/>
    <property type="match status" value="1"/>
</dbReference>
<evidence type="ECO:0000313" key="7">
    <source>
        <dbReference type="Proteomes" id="UP001162734"/>
    </source>
</evidence>
<evidence type="ECO:0000256" key="4">
    <source>
        <dbReference type="ARBA" id="ARBA00023004"/>
    </source>
</evidence>
<dbReference type="RefSeq" id="WP_248340716.1">
    <property type="nucleotide sequence ID" value="NZ_AP025592.1"/>
</dbReference>
<dbReference type="CDD" id="cd12107">
    <property type="entry name" value="Hemerythrin"/>
    <property type="match status" value="1"/>
</dbReference>
<dbReference type="InterPro" id="IPR016131">
    <property type="entry name" value="Haemerythrin_Fe_BS"/>
</dbReference>
<evidence type="ECO:0000259" key="5">
    <source>
        <dbReference type="Pfam" id="PF01814"/>
    </source>
</evidence>
<dbReference type="EMBL" id="AP025592">
    <property type="protein sequence ID" value="BDG09081.1"/>
    <property type="molecule type" value="Genomic_DNA"/>
</dbReference>
<keyword evidence="7" id="KW-1185">Reference proteome</keyword>
<keyword evidence="2" id="KW-0813">Transport</keyword>
<dbReference type="PROSITE" id="PS00550">
    <property type="entry name" value="HEMERYTHRINS"/>
    <property type="match status" value="1"/>
</dbReference>
<dbReference type="PANTHER" id="PTHR37164">
    <property type="entry name" value="BACTERIOHEMERYTHRIN"/>
    <property type="match status" value="1"/>
</dbReference>
<name>A0ABM7XB54_9BACT</name>
<sequence>MPQWTPALAVGVKIIDEQHQELFRRLDALLAAMAKGDRAEVGRLLGFLASYAIEHFGEEERLMKAHGYPEYAVHKVAHDRFVAEYTAMKAEFDTKGATSLVTLKVNKWLGDWLKTHIAGTDTLLGRFLIQKAG</sequence>
<evidence type="ECO:0000313" key="6">
    <source>
        <dbReference type="EMBL" id="BDG09081.1"/>
    </source>
</evidence>
<organism evidence="6 7">
    <name type="scientific">Anaeromyxobacter paludicola</name>
    <dbReference type="NCBI Taxonomy" id="2918171"/>
    <lineage>
        <taxon>Bacteria</taxon>
        <taxon>Pseudomonadati</taxon>
        <taxon>Myxococcota</taxon>
        <taxon>Myxococcia</taxon>
        <taxon>Myxococcales</taxon>
        <taxon>Cystobacterineae</taxon>
        <taxon>Anaeromyxobacteraceae</taxon>
        <taxon>Anaeromyxobacter</taxon>
    </lineage>
</organism>
<evidence type="ECO:0000256" key="3">
    <source>
        <dbReference type="ARBA" id="ARBA00022723"/>
    </source>
</evidence>
<protein>
    <submittedName>
        <fullName evidence="6">Hemerythrin</fullName>
    </submittedName>
</protein>
<dbReference type="InterPro" id="IPR012827">
    <property type="entry name" value="Hemerythrin_metal-bd"/>
</dbReference>
<evidence type="ECO:0000256" key="2">
    <source>
        <dbReference type="ARBA" id="ARBA00022621"/>
    </source>
</evidence>
<dbReference type="Pfam" id="PF01814">
    <property type="entry name" value="Hemerythrin"/>
    <property type="match status" value="1"/>
</dbReference>
<accession>A0ABM7XB54</accession>
<comment type="similarity">
    <text evidence="1">Belongs to the hemerythrin family.</text>
</comment>
<dbReference type="InterPro" id="IPR035938">
    <property type="entry name" value="Hemerythrin-like_sf"/>
</dbReference>
<reference evidence="7" key="1">
    <citation type="journal article" date="2022" name="Int. J. Syst. Evol. Microbiol.">
        <title>Anaeromyxobacter oryzae sp. nov., Anaeromyxobacter diazotrophicus sp. nov. and Anaeromyxobacter paludicola sp. nov., isolated from paddy soils.</title>
        <authorList>
            <person name="Itoh H."/>
            <person name="Xu Z."/>
            <person name="Mise K."/>
            <person name="Masuda Y."/>
            <person name="Ushijima N."/>
            <person name="Hayakawa C."/>
            <person name="Shiratori Y."/>
            <person name="Senoo K."/>
        </authorList>
    </citation>
    <scope>NUCLEOTIDE SEQUENCE [LARGE SCALE GENOMIC DNA]</scope>
    <source>
        <strain evidence="7">Red630</strain>
    </source>
</reference>
<gene>
    <name evidence="6" type="ORF">AMPC_21940</name>
</gene>
<dbReference type="NCBIfam" id="TIGR02481">
    <property type="entry name" value="hemeryth_dom"/>
    <property type="match status" value="1"/>
</dbReference>
<keyword evidence="2" id="KW-0561">Oxygen transport</keyword>
<dbReference type="Proteomes" id="UP001162734">
    <property type="component" value="Chromosome"/>
</dbReference>
<dbReference type="SUPFAM" id="SSF47188">
    <property type="entry name" value="Hemerythrin-like"/>
    <property type="match status" value="1"/>
</dbReference>
<proteinExistence type="inferred from homology"/>
<dbReference type="NCBIfam" id="NF033749">
    <property type="entry name" value="bact_hemeryth"/>
    <property type="match status" value="1"/>
</dbReference>
<dbReference type="InterPro" id="IPR050669">
    <property type="entry name" value="Hemerythrin"/>
</dbReference>
<dbReference type="InterPro" id="IPR012312">
    <property type="entry name" value="Hemerythrin-like"/>
</dbReference>
<keyword evidence="3" id="KW-0479">Metal-binding</keyword>
<evidence type="ECO:0000256" key="1">
    <source>
        <dbReference type="ARBA" id="ARBA00010587"/>
    </source>
</evidence>
<keyword evidence="4" id="KW-0408">Iron</keyword>